<dbReference type="Gene3D" id="3.10.450.50">
    <property type="match status" value="1"/>
</dbReference>
<proteinExistence type="predicted"/>
<evidence type="ECO:0000313" key="4">
    <source>
        <dbReference type="Proteomes" id="UP000315677"/>
    </source>
</evidence>
<dbReference type="AlphaFoldDB" id="A0A543DRB8"/>
<gene>
    <name evidence="3" type="ORF">FB558_4450</name>
</gene>
<dbReference type="PROSITE" id="PS51257">
    <property type="entry name" value="PROKAR_LIPOPROTEIN"/>
    <property type="match status" value="1"/>
</dbReference>
<keyword evidence="4" id="KW-1185">Reference proteome</keyword>
<feature type="compositionally biased region" description="Low complexity" evidence="1">
    <location>
        <begin position="31"/>
        <end position="43"/>
    </location>
</feature>
<accession>A0A543DRB8</accession>
<organism evidence="3 4">
    <name type="scientific">Pseudonocardia kunmingensis</name>
    <dbReference type="NCBI Taxonomy" id="630975"/>
    <lineage>
        <taxon>Bacteria</taxon>
        <taxon>Bacillati</taxon>
        <taxon>Actinomycetota</taxon>
        <taxon>Actinomycetes</taxon>
        <taxon>Pseudonocardiales</taxon>
        <taxon>Pseudonocardiaceae</taxon>
        <taxon>Pseudonocardia</taxon>
    </lineage>
</organism>
<evidence type="ECO:0000256" key="2">
    <source>
        <dbReference type="SAM" id="SignalP"/>
    </source>
</evidence>
<keyword evidence="2" id="KW-0732">Signal</keyword>
<feature type="region of interest" description="Disordered" evidence="1">
    <location>
        <begin position="31"/>
        <end position="50"/>
    </location>
</feature>
<comment type="caution">
    <text evidence="3">The sequence shown here is derived from an EMBL/GenBank/DDBJ whole genome shotgun (WGS) entry which is preliminary data.</text>
</comment>
<evidence type="ECO:0000256" key="1">
    <source>
        <dbReference type="SAM" id="MobiDB-lite"/>
    </source>
</evidence>
<name>A0A543DRB8_9PSEU</name>
<dbReference type="Proteomes" id="UP000315677">
    <property type="component" value="Unassembled WGS sequence"/>
</dbReference>
<dbReference type="RefSeq" id="WP_246106703.1">
    <property type="nucleotide sequence ID" value="NZ_VFPA01000002.1"/>
</dbReference>
<feature type="signal peptide" evidence="2">
    <location>
        <begin position="1"/>
        <end position="30"/>
    </location>
</feature>
<evidence type="ECO:0000313" key="3">
    <source>
        <dbReference type="EMBL" id="TQM11877.1"/>
    </source>
</evidence>
<feature type="chain" id="PRO_5039656062" evidence="2">
    <location>
        <begin position="31"/>
        <end position="166"/>
    </location>
</feature>
<reference evidence="3 4" key="1">
    <citation type="submission" date="2019-06" db="EMBL/GenBank/DDBJ databases">
        <title>Sequencing the genomes of 1000 actinobacteria strains.</title>
        <authorList>
            <person name="Klenk H.-P."/>
        </authorList>
    </citation>
    <scope>NUCLEOTIDE SEQUENCE [LARGE SCALE GENOMIC DNA]</scope>
    <source>
        <strain evidence="3 4">DSM 45301</strain>
    </source>
</reference>
<sequence length="166" mass="17624">MTRTATRTTAPRTVLAAAALLAALTGCAGAPAPQAEPAPQAAARDVATPPAELSVAQQQALAVAERFTEAANRGDEAGVRDAYAPEARFDSVGRIYPDREAILERFLIPEVLRAGGTYQALSAVPGAGERVVVEYEFTTSRGGREHFTYDYLVTDGTIRDVIGRYV</sequence>
<dbReference type="InterPro" id="IPR032710">
    <property type="entry name" value="NTF2-like_dom_sf"/>
</dbReference>
<dbReference type="EMBL" id="VFPA01000002">
    <property type="protein sequence ID" value="TQM11877.1"/>
    <property type="molecule type" value="Genomic_DNA"/>
</dbReference>
<dbReference type="SUPFAM" id="SSF54427">
    <property type="entry name" value="NTF2-like"/>
    <property type="match status" value="1"/>
</dbReference>
<protein>
    <submittedName>
        <fullName evidence="3">SnoaL-like protein</fullName>
    </submittedName>
</protein>